<gene>
    <name evidence="3" type="ORF">Bca52824_016820</name>
</gene>
<dbReference type="Pfam" id="PF13966">
    <property type="entry name" value="zf-RVT"/>
    <property type="match status" value="1"/>
</dbReference>
<feature type="domain" description="RNase H type-1" evidence="1">
    <location>
        <begin position="287"/>
        <end position="397"/>
    </location>
</feature>
<proteinExistence type="predicted"/>
<organism evidence="3 4">
    <name type="scientific">Brassica carinata</name>
    <name type="common">Ethiopian mustard</name>
    <name type="synonym">Abyssinian cabbage</name>
    <dbReference type="NCBI Taxonomy" id="52824"/>
    <lineage>
        <taxon>Eukaryota</taxon>
        <taxon>Viridiplantae</taxon>
        <taxon>Streptophyta</taxon>
        <taxon>Embryophyta</taxon>
        <taxon>Tracheophyta</taxon>
        <taxon>Spermatophyta</taxon>
        <taxon>Magnoliopsida</taxon>
        <taxon>eudicotyledons</taxon>
        <taxon>Gunneridae</taxon>
        <taxon>Pentapetalae</taxon>
        <taxon>rosids</taxon>
        <taxon>malvids</taxon>
        <taxon>Brassicales</taxon>
        <taxon>Brassicaceae</taxon>
        <taxon>Brassiceae</taxon>
        <taxon>Brassica</taxon>
    </lineage>
</organism>
<dbReference type="InterPro" id="IPR052929">
    <property type="entry name" value="RNase_H-like_EbsB-rel"/>
</dbReference>
<comment type="caution">
    <text evidence="3">The sequence shown here is derived from an EMBL/GenBank/DDBJ whole genome shotgun (WGS) entry which is preliminary data.</text>
</comment>
<sequence>MRAPWIKNVTFDVNLKVSDLIDSTTRRWNLQALQDNFVPGDVKLIKDTQPMVSRKDSFTWKLNRSGLMSVHSAYCLAREEKIKEHHQEALDVPSVNPVKEKLWKIQTVPKIRVFLWKVLSEAIPVAELIARRGMKVDVRCQLCGWEGETIKHIIFHCAAVRHVWALSGIPQPEFDWQEGHLFSNINYLLNVKTHPRGDWKENRAWPWIIWFLWKSRNDFIFNGVRWTPKEILEMEKEEADDWFLAQEVDKEVALEVKGKEMKIQKRWMPPREGWLMCNIGFEWNKDLKLLGGAWVVRNHRGVVLSHSRRAFPEVESLAEARLETLLWALESMTSLRYDMMVFAGDFKELFLAFKKPDQWPAFTFQRDEMSVFLSRMNEFQLKQVSMEENRGAVFIAQSVTRQNRRQSYVAQGHPSWLFEFFVNESWFL</sequence>
<dbReference type="Pfam" id="PF13456">
    <property type="entry name" value="RVT_3"/>
    <property type="match status" value="1"/>
</dbReference>
<dbReference type="PANTHER" id="PTHR47074:SF11">
    <property type="entry name" value="REVERSE TRANSCRIPTASE-LIKE PROTEIN"/>
    <property type="match status" value="1"/>
</dbReference>
<evidence type="ECO:0000313" key="3">
    <source>
        <dbReference type="EMBL" id="KAG2323607.1"/>
    </source>
</evidence>
<name>A0A8X8B715_BRACI</name>
<dbReference type="Proteomes" id="UP000886595">
    <property type="component" value="Unassembled WGS sequence"/>
</dbReference>
<evidence type="ECO:0008006" key="5">
    <source>
        <dbReference type="Google" id="ProtNLM"/>
    </source>
</evidence>
<dbReference type="InterPro" id="IPR026960">
    <property type="entry name" value="RVT-Znf"/>
</dbReference>
<reference evidence="3 4" key="1">
    <citation type="submission" date="2020-02" db="EMBL/GenBank/DDBJ databases">
        <authorList>
            <person name="Ma Q."/>
            <person name="Huang Y."/>
            <person name="Song X."/>
            <person name="Pei D."/>
        </authorList>
    </citation>
    <scope>NUCLEOTIDE SEQUENCE [LARGE SCALE GENOMIC DNA]</scope>
    <source>
        <strain evidence="3">Sxm20200214</strain>
        <tissue evidence="3">Leaf</tissue>
    </source>
</reference>
<evidence type="ECO:0000259" key="1">
    <source>
        <dbReference type="Pfam" id="PF13456"/>
    </source>
</evidence>
<dbReference type="OrthoDB" id="1749408at2759"/>
<feature type="domain" description="Reverse transcriptase zinc-binding" evidence="2">
    <location>
        <begin position="69"/>
        <end position="164"/>
    </location>
</feature>
<keyword evidence="4" id="KW-1185">Reference proteome</keyword>
<accession>A0A8X8B715</accession>
<protein>
    <recommendedName>
        <fullName evidence="5">Reverse transcriptase zinc-binding domain-containing protein</fullName>
    </recommendedName>
</protein>
<evidence type="ECO:0000313" key="4">
    <source>
        <dbReference type="Proteomes" id="UP000886595"/>
    </source>
</evidence>
<dbReference type="PANTHER" id="PTHR47074">
    <property type="entry name" value="BNAC02G40300D PROTEIN"/>
    <property type="match status" value="1"/>
</dbReference>
<dbReference type="InterPro" id="IPR002156">
    <property type="entry name" value="RNaseH_domain"/>
</dbReference>
<dbReference type="GO" id="GO:0003676">
    <property type="term" value="F:nucleic acid binding"/>
    <property type="evidence" value="ECO:0007669"/>
    <property type="project" value="InterPro"/>
</dbReference>
<dbReference type="AlphaFoldDB" id="A0A8X8B715"/>
<evidence type="ECO:0000259" key="2">
    <source>
        <dbReference type="Pfam" id="PF13966"/>
    </source>
</evidence>
<dbReference type="EMBL" id="JAAMPC010000003">
    <property type="protein sequence ID" value="KAG2323607.1"/>
    <property type="molecule type" value="Genomic_DNA"/>
</dbReference>
<dbReference type="GO" id="GO:0004523">
    <property type="term" value="F:RNA-DNA hybrid ribonuclease activity"/>
    <property type="evidence" value="ECO:0007669"/>
    <property type="project" value="InterPro"/>
</dbReference>